<protein>
    <submittedName>
        <fullName evidence="2">Uncharacterized protein</fullName>
    </submittedName>
</protein>
<feature type="region of interest" description="Disordered" evidence="1">
    <location>
        <begin position="51"/>
        <end position="104"/>
    </location>
</feature>
<organism evidence="2 3">
    <name type="scientific">Kribbella pittospori</name>
    <dbReference type="NCBI Taxonomy" id="722689"/>
    <lineage>
        <taxon>Bacteria</taxon>
        <taxon>Bacillati</taxon>
        <taxon>Actinomycetota</taxon>
        <taxon>Actinomycetes</taxon>
        <taxon>Propionibacteriales</taxon>
        <taxon>Kribbellaceae</taxon>
        <taxon>Kribbella</taxon>
    </lineage>
</organism>
<evidence type="ECO:0000313" key="3">
    <source>
        <dbReference type="Proteomes" id="UP000291144"/>
    </source>
</evidence>
<dbReference type="RefSeq" id="WP_131365586.1">
    <property type="nucleotide sequence ID" value="NZ_SJKB01000021.1"/>
</dbReference>
<reference evidence="2 3" key="1">
    <citation type="submission" date="2019-02" db="EMBL/GenBank/DDBJ databases">
        <title>Kribbella capetownensis sp. nov. and Kribbella speibonae sp. nov., isolated from soil.</title>
        <authorList>
            <person name="Curtis S.M."/>
            <person name="Norton I."/>
            <person name="Everest G.J."/>
            <person name="Meyers P.R."/>
        </authorList>
    </citation>
    <scope>NUCLEOTIDE SEQUENCE [LARGE SCALE GENOMIC DNA]</scope>
    <source>
        <strain evidence="2 3">NRRL B-24813</strain>
    </source>
</reference>
<accession>A0A4R0K325</accession>
<feature type="compositionally biased region" description="Basic residues" evidence="1">
    <location>
        <begin position="80"/>
        <end position="89"/>
    </location>
</feature>
<feature type="compositionally biased region" description="Gly residues" evidence="1">
    <location>
        <begin position="52"/>
        <end position="61"/>
    </location>
</feature>
<proteinExistence type="predicted"/>
<comment type="caution">
    <text evidence="2">The sequence shown here is derived from an EMBL/GenBank/DDBJ whole genome shotgun (WGS) entry which is preliminary data.</text>
</comment>
<sequence>MVEDNFDRLLKALPEIATAVNGFDSKEVQEQAFAALINSLGVRPADVASIGSRGGAGSGGEKPGDPADGPATEDGVPAKKAAKPKKAPSTKRYSPTPNLNFAPQGKQSLDELIADKQPTTNHEKCLLAVYYLCDVMDRKTCNTNDVLAVFLHADWDKPSHPDTTLQATKSVHHWIETSDMDKITVQWAGTKYISDKMPKQPKAKK</sequence>
<evidence type="ECO:0000313" key="2">
    <source>
        <dbReference type="EMBL" id="TCC52138.1"/>
    </source>
</evidence>
<dbReference type="AlphaFoldDB" id="A0A4R0K325"/>
<feature type="compositionally biased region" description="Polar residues" evidence="1">
    <location>
        <begin position="91"/>
        <end position="104"/>
    </location>
</feature>
<gene>
    <name evidence="2" type="ORF">E0H73_40080</name>
</gene>
<dbReference type="OrthoDB" id="7062872at2"/>
<evidence type="ECO:0000256" key="1">
    <source>
        <dbReference type="SAM" id="MobiDB-lite"/>
    </source>
</evidence>
<dbReference type="EMBL" id="SJKB01000021">
    <property type="protein sequence ID" value="TCC52138.1"/>
    <property type="molecule type" value="Genomic_DNA"/>
</dbReference>
<name>A0A4R0K325_9ACTN</name>
<keyword evidence="3" id="KW-1185">Reference proteome</keyword>
<dbReference type="Proteomes" id="UP000291144">
    <property type="component" value="Unassembled WGS sequence"/>
</dbReference>